<evidence type="ECO:0000313" key="1">
    <source>
        <dbReference type="EMBL" id="KIL62146.1"/>
    </source>
</evidence>
<sequence length="108" mass="12467">MSSERRVSLDSNWILFHDTDTFTYLISSIKLKFIYKTAEWTQRFLSACNHSVLALAGCRWMQPRANLGTADFLVYAGVCNRSAMVLGGCRWMQPRAKFGRMYFITLLL</sequence>
<dbReference type="Proteomes" id="UP000054549">
    <property type="component" value="Unassembled WGS sequence"/>
</dbReference>
<dbReference type="AlphaFoldDB" id="A0A0C2WZ57"/>
<reference evidence="1 2" key="1">
    <citation type="submission" date="2014-04" db="EMBL/GenBank/DDBJ databases">
        <title>Evolutionary Origins and Diversification of the Mycorrhizal Mutualists.</title>
        <authorList>
            <consortium name="DOE Joint Genome Institute"/>
            <consortium name="Mycorrhizal Genomics Consortium"/>
            <person name="Kohler A."/>
            <person name="Kuo A."/>
            <person name="Nagy L.G."/>
            <person name="Floudas D."/>
            <person name="Copeland A."/>
            <person name="Barry K.W."/>
            <person name="Cichocki N."/>
            <person name="Veneault-Fourrey C."/>
            <person name="LaButti K."/>
            <person name="Lindquist E.A."/>
            <person name="Lipzen A."/>
            <person name="Lundell T."/>
            <person name="Morin E."/>
            <person name="Murat C."/>
            <person name="Riley R."/>
            <person name="Ohm R."/>
            <person name="Sun H."/>
            <person name="Tunlid A."/>
            <person name="Henrissat B."/>
            <person name="Grigoriev I.V."/>
            <person name="Hibbett D.S."/>
            <person name="Martin F."/>
        </authorList>
    </citation>
    <scope>NUCLEOTIDE SEQUENCE [LARGE SCALE GENOMIC DNA]</scope>
    <source>
        <strain evidence="1 2">Koide BX008</strain>
    </source>
</reference>
<dbReference type="EMBL" id="KN818275">
    <property type="protein sequence ID" value="KIL62146.1"/>
    <property type="molecule type" value="Genomic_DNA"/>
</dbReference>
<dbReference type="InParanoid" id="A0A0C2WZ57"/>
<keyword evidence="2" id="KW-1185">Reference proteome</keyword>
<dbReference type="HOGENOM" id="CLU_2196269_0_0_1"/>
<gene>
    <name evidence="1" type="ORF">M378DRAFT_806438</name>
</gene>
<evidence type="ECO:0000313" key="2">
    <source>
        <dbReference type="Proteomes" id="UP000054549"/>
    </source>
</evidence>
<proteinExistence type="predicted"/>
<accession>A0A0C2WZ57</accession>
<name>A0A0C2WZ57_AMAMK</name>
<protein>
    <submittedName>
        <fullName evidence="1">Uncharacterized protein</fullName>
    </submittedName>
</protein>
<organism evidence="1 2">
    <name type="scientific">Amanita muscaria (strain Koide BX008)</name>
    <dbReference type="NCBI Taxonomy" id="946122"/>
    <lineage>
        <taxon>Eukaryota</taxon>
        <taxon>Fungi</taxon>
        <taxon>Dikarya</taxon>
        <taxon>Basidiomycota</taxon>
        <taxon>Agaricomycotina</taxon>
        <taxon>Agaricomycetes</taxon>
        <taxon>Agaricomycetidae</taxon>
        <taxon>Agaricales</taxon>
        <taxon>Pluteineae</taxon>
        <taxon>Amanitaceae</taxon>
        <taxon>Amanita</taxon>
    </lineage>
</organism>